<reference evidence="5" key="2">
    <citation type="submission" date="2020-09" db="EMBL/GenBank/DDBJ databases">
        <authorList>
            <person name="Sun Q."/>
            <person name="Zhou Y."/>
        </authorList>
    </citation>
    <scope>NUCLEOTIDE SEQUENCE</scope>
    <source>
        <strain evidence="5">CGMCC 1.15367</strain>
    </source>
</reference>
<comment type="caution">
    <text evidence="5">The sequence shown here is derived from an EMBL/GenBank/DDBJ whole genome shotgun (WGS) entry which is preliminary data.</text>
</comment>
<evidence type="ECO:0000313" key="6">
    <source>
        <dbReference type="Proteomes" id="UP000644699"/>
    </source>
</evidence>
<dbReference type="EMBL" id="BMIQ01000011">
    <property type="protein sequence ID" value="GGE22711.1"/>
    <property type="molecule type" value="Genomic_DNA"/>
</dbReference>
<evidence type="ECO:0000256" key="1">
    <source>
        <dbReference type="ARBA" id="ARBA00023015"/>
    </source>
</evidence>
<dbReference type="SMART" id="SM01134">
    <property type="entry name" value="DeoRC"/>
    <property type="match status" value="1"/>
</dbReference>
<dbReference type="PANTHER" id="PTHR30363">
    <property type="entry name" value="HTH-TYPE TRANSCRIPTIONAL REGULATOR SRLR-RELATED"/>
    <property type="match status" value="1"/>
</dbReference>
<reference evidence="5" key="1">
    <citation type="journal article" date="2014" name="Int. J. Syst. Evol. Microbiol.">
        <title>Complete genome sequence of Corynebacterium casei LMG S-19264T (=DSM 44701T), isolated from a smear-ripened cheese.</title>
        <authorList>
            <consortium name="US DOE Joint Genome Institute (JGI-PGF)"/>
            <person name="Walter F."/>
            <person name="Albersmeier A."/>
            <person name="Kalinowski J."/>
            <person name="Ruckert C."/>
        </authorList>
    </citation>
    <scope>NUCLEOTIDE SEQUENCE</scope>
    <source>
        <strain evidence="5">CGMCC 1.15367</strain>
    </source>
</reference>
<protein>
    <submittedName>
        <fullName evidence="5">DeoR family transcriptional regulator</fullName>
    </submittedName>
</protein>
<keyword evidence="2" id="KW-0238">DNA-binding</keyword>
<dbReference type="SMART" id="SM00420">
    <property type="entry name" value="HTH_DEOR"/>
    <property type="match status" value="1"/>
</dbReference>
<proteinExistence type="predicted"/>
<dbReference type="RefSeq" id="WP_188912998.1">
    <property type="nucleotide sequence ID" value="NZ_BMIQ01000011.1"/>
</dbReference>
<dbReference type="InterPro" id="IPR036390">
    <property type="entry name" value="WH_DNA-bd_sf"/>
</dbReference>
<gene>
    <name evidence="5" type="primary">fruR</name>
    <name evidence="5" type="ORF">GCM10011390_47620</name>
</gene>
<dbReference type="InterPro" id="IPR001034">
    <property type="entry name" value="DeoR_HTH"/>
</dbReference>
<dbReference type="PROSITE" id="PS00894">
    <property type="entry name" value="HTH_DEOR_1"/>
    <property type="match status" value="1"/>
</dbReference>
<dbReference type="GO" id="GO:0003700">
    <property type="term" value="F:DNA-binding transcription factor activity"/>
    <property type="evidence" value="ECO:0007669"/>
    <property type="project" value="InterPro"/>
</dbReference>
<dbReference type="InterPro" id="IPR018356">
    <property type="entry name" value="Tscrpt_reg_HTH_DeoR_CS"/>
</dbReference>
<dbReference type="AlphaFoldDB" id="A0A917A419"/>
<dbReference type="InterPro" id="IPR014036">
    <property type="entry name" value="DeoR-like_C"/>
</dbReference>
<feature type="domain" description="HTH deoR-type" evidence="4">
    <location>
        <begin position="5"/>
        <end position="60"/>
    </location>
</feature>
<dbReference type="PANTHER" id="PTHR30363:SF44">
    <property type="entry name" value="AGA OPERON TRANSCRIPTIONAL REPRESSOR-RELATED"/>
    <property type="match status" value="1"/>
</dbReference>
<keyword evidence="1" id="KW-0805">Transcription regulation</keyword>
<dbReference type="PRINTS" id="PR00037">
    <property type="entry name" value="HTHLACR"/>
</dbReference>
<keyword evidence="3" id="KW-0804">Transcription</keyword>
<dbReference type="Pfam" id="PF08220">
    <property type="entry name" value="HTH_DeoR"/>
    <property type="match status" value="1"/>
</dbReference>
<dbReference type="Pfam" id="PF00455">
    <property type="entry name" value="DeoRC"/>
    <property type="match status" value="1"/>
</dbReference>
<dbReference type="Gene3D" id="1.10.10.10">
    <property type="entry name" value="Winged helix-like DNA-binding domain superfamily/Winged helix DNA-binding domain"/>
    <property type="match status" value="1"/>
</dbReference>
<dbReference type="InterPro" id="IPR037171">
    <property type="entry name" value="NagB/RpiA_transferase-like"/>
</dbReference>
<name>A0A917A419_9HYPH</name>
<dbReference type="GO" id="GO:0003677">
    <property type="term" value="F:DNA binding"/>
    <property type="evidence" value="ECO:0007669"/>
    <property type="project" value="UniProtKB-KW"/>
</dbReference>
<dbReference type="InterPro" id="IPR036388">
    <property type="entry name" value="WH-like_DNA-bd_sf"/>
</dbReference>
<organism evidence="5 6">
    <name type="scientific">Aureimonas endophytica</name>
    <dbReference type="NCBI Taxonomy" id="2027858"/>
    <lineage>
        <taxon>Bacteria</taxon>
        <taxon>Pseudomonadati</taxon>
        <taxon>Pseudomonadota</taxon>
        <taxon>Alphaproteobacteria</taxon>
        <taxon>Hyphomicrobiales</taxon>
        <taxon>Aurantimonadaceae</taxon>
        <taxon>Aureimonas</taxon>
    </lineage>
</organism>
<evidence type="ECO:0000256" key="2">
    <source>
        <dbReference type="ARBA" id="ARBA00023125"/>
    </source>
</evidence>
<keyword evidence="6" id="KW-1185">Reference proteome</keyword>
<evidence type="ECO:0000259" key="4">
    <source>
        <dbReference type="PROSITE" id="PS51000"/>
    </source>
</evidence>
<dbReference type="SUPFAM" id="SSF100950">
    <property type="entry name" value="NagB/RpiA/CoA transferase-like"/>
    <property type="match status" value="1"/>
</dbReference>
<dbReference type="InterPro" id="IPR050313">
    <property type="entry name" value="Carb_Metab_HTH_regulators"/>
</dbReference>
<dbReference type="PROSITE" id="PS51000">
    <property type="entry name" value="HTH_DEOR_2"/>
    <property type="match status" value="1"/>
</dbReference>
<evidence type="ECO:0000313" key="5">
    <source>
        <dbReference type="EMBL" id="GGE22711.1"/>
    </source>
</evidence>
<sequence>MSLLPDERFQTILDHLRRDGRVLVAEVARALAVSGETVRRDLLKLEEAGLLRRCHGGALPAPPPQGEDLPFPARSVLNIAAKRRIAALAAAEVRDGEAIMLDSSSTVHEIVRPLGARRGLTLVTNSVALLSDPHAMPHQLLSVGGEWRRELMTFAGPLAVEAIRRFRADRAFISVKALSPDGGLLVANAEDAALKRAFIDSAARTVLLVDGDKFDGPGLLTAAPLHAVDRIVTDRLPDERWRAALDDAGVALDVAS</sequence>
<evidence type="ECO:0000256" key="3">
    <source>
        <dbReference type="ARBA" id="ARBA00023163"/>
    </source>
</evidence>
<dbReference type="SUPFAM" id="SSF46785">
    <property type="entry name" value="Winged helix' DNA-binding domain"/>
    <property type="match status" value="1"/>
</dbReference>
<accession>A0A917A419</accession>
<dbReference type="Proteomes" id="UP000644699">
    <property type="component" value="Unassembled WGS sequence"/>
</dbReference>